<dbReference type="AlphaFoldDB" id="A0A151NLU1"/>
<feature type="compositionally biased region" description="Basic and acidic residues" evidence="1">
    <location>
        <begin position="12"/>
        <end position="27"/>
    </location>
</feature>
<feature type="compositionally biased region" description="Basic residues" evidence="1">
    <location>
        <begin position="1"/>
        <end position="11"/>
    </location>
</feature>
<comment type="caution">
    <text evidence="2">The sequence shown here is derived from an EMBL/GenBank/DDBJ whole genome shotgun (WGS) entry which is preliminary data.</text>
</comment>
<accession>A0A151NLU1</accession>
<reference evidence="2 3" key="1">
    <citation type="journal article" date="2012" name="Genome Biol.">
        <title>Sequencing three crocodilian genomes to illuminate the evolution of archosaurs and amniotes.</title>
        <authorList>
            <person name="St John J.A."/>
            <person name="Braun E.L."/>
            <person name="Isberg S.R."/>
            <person name="Miles L.G."/>
            <person name="Chong A.Y."/>
            <person name="Gongora J."/>
            <person name="Dalzell P."/>
            <person name="Moran C."/>
            <person name="Bed'hom B."/>
            <person name="Abzhanov A."/>
            <person name="Burgess S.C."/>
            <person name="Cooksey A.M."/>
            <person name="Castoe T.A."/>
            <person name="Crawford N.G."/>
            <person name="Densmore L.D."/>
            <person name="Drew J.C."/>
            <person name="Edwards S.V."/>
            <person name="Faircloth B.C."/>
            <person name="Fujita M.K."/>
            <person name="Greenwold M.J."/>
            <person name="Hoffmann F.G."/>
            <person name="Howard J.M."/>
            <person name="Iguchi T."/>
            <person name="Janes D.E."/>
            <person name="Khan S.Y."/>
            <person name="Kohno S."/>
            <person name="de Koning A.J."/>
            <person name="Lance S.L."/>
            <person name="McCarthy F.M."/>
            <person name="McCormack J.E."/>
            <person name="Merchant M.E."/>
            <person name="Peterson D.G."/>
            <person name="Pollock D.D."/>
            <person name="Pourmand N."/>
            <person name="Raney B.J."/>
            <person name="Roessler K.A."/>
            <person name="Sanford J.R."/>
            <person name="Sawyer R.H."/>
            <person name="Schmidt C.J."/>
            <person name="Triplett E.W."/>
            <person name="Tuberville T.D."/>
            <person name="Venegas-Anaya M."/>
            <person name="Howard J.T."/>
            <person name="Jarvis E.D."/>
            <person name="Guillette L.J.Jr."/>
            <person name="Glenn T.C."/>
            <person name="Green R.E."/>
            <person name="Ray D.A."/>
        </authorList>
    </citation>
    <scope>NUCLEOTIDE SEQUENCE [LARGE SCALE GENOMIC DNA]</scope>
    <source>
        <strain evidence="2">KSC_2009_1</strain>
    </source>
</reference>
<gene>
    <name evidence="2" type="ORF">Y1Q_0022060</name>
</gene>
<feature type="region of interest" description="Disordered" evidence="1">
    <location>
        <begin position="1"/>
        <end position="35"/>
    </location>
</feature>
<proteinExistence type="predicted"/>
<evidence type="ECO:0000313" key="3">
    <source>
        <dbReference type="Proteomes" id="UP000050525"/>
    </source>
</evidence>
<evidence type="ECO:0000256" key="1">
    <source>
        <dbReference type="SAM" id="MobiDB-lite"/>
    </source>
</evidence>
<keyword evidence="3" id="KW-1185">Reference proteome</keyword>
<organism evidence="2 3">
    <name type="scientific">Alligator mississippiensis</name>
    <name type="common">American alligator</name>
    <dbReference type="NCBI Taxonomy" id="8496"/>
    <lineage>
        <taxon>Eukaryota</taxon>
        <taxon>Metazoa</taxon>
        <taxon>Chordata</taxon>
        <taxon>Craniata</taxon>
        <taxon>Vertebrata</taxon>
        <taxon>Euteleostomi</taxon>
        <taxon>Archelosauria</taxon>
        <taxon>Archosauria</taxon>
        <taxon>Crocodylia</taxon>
        <taxon>Alligatoridae</taxon>
        <taxon>Alligatorinae</taxon>
        <taxon>Alligator</taxon>
    </lineage>
</organism>
<dbReference type="Proteomes" id="UP000050525">
    <property type="component" value="Unassembled WGS sequence"/>
</dbReference>
<name>A0A151NLU1_ALLMI</name>
<dbReference type="EMBL" id="AKHW03002600">
    <property type="protein sequence ID" value="KYO37781.1"/>
    <property type="molecule type" value="Genomic_DNA"/>
</dbReference>
<evidence type="ECO:0000313" key="2">
    <source>
        <dbReference type="EMBL" id="KYO37781.1"/>
    </source>
</evidence>
<sequence>MIKVSSKHGRQVKRETQDTEMETERSPGGEPTTSDSQLLQTLIFNIAESIWISFMLVWEFIKTVSGREDEDNQGIDLVITALHGNGTFASVEDDIQDAAEVVYLLLPVLEGMFGKRHTI</sequence>
<protein>
    <submittedName>
        <fullName evidence="2">Uncharacterized protein</fullName>
    </submittedName>
</protein>